<dbReference type="EMBL" id="JASBWR010000036">
    <property type="protein sequence ID" value="KAJ9105021.1"/>
    <property type="molecule type" value="Genomic_DNA"/>
</dbReference>
<name>A0ACC2W0W4_9TREE</name>
<keyword evidence="2" id="KW-1185">Reference proteome</keyword>
<organism evidence="1 2">
    <name type="scientific">Naganishia cerealis</name>
    <dbReference type="NCBI Taxonomy" id="610337"/>
    <lineage>
        <taxon>Eukaryota</taxon>
        <taxon>Fungi</taxon>
        <taxon>Dikarya</taxon>
        <taxon>Basidiomycota</taxon>
        <taxon>Agaricomycotina</taxon>
        <taxon>Tremellomycetes</taxon>
        <taxon>Filobasidiales</taxon>
        <taxon>Filobasidiaceae</taxon>
        <taxon>Naganishia</taxon>
    </lineage>
</organism>
<accession>A0ACC2W0W4</accession>
<comment type="caution">
    <text evidence="1">The sequence shown here is derived from an EMBL/GenBank/DDBJ whole genome shotgun (WGS) entry which is preliminary data.</text>
</comment>
<evidence type="ECO:0000313" key="2">
    <source>
        <dbReference type="Proteomes" id="UP001241377"/>
    </source>
</evidence>
<protein>
    <submittedName>
        <fullName evidence="1">Uncharacterized protein</fullName>
    </submittedName>
</protein>
<proteinExistence type="predicted"/>
<evidence type="ECO:0000313" key="1">
    <source>
        <dbReference type="EMBL" id="KAJ9105021.1"/>
    </source>
</evidence>
<sequence length="187" mass="20641">MPHKISDDESDQQPVDHSNESNQGVLGLRGRVPSRRHDGIWKPYHEQLEQLRELLSKQQADADEQNEQALQLEKQNTADLKAQIDELRSLIRSTYKTISEDIRRAVKRVSPSGETEKDVDQPGSPNDPSSVQPGSNGGNQISISGSTFPGTEAGNKATFEAESSVAAIFGHSLFGIDYKWAEMTPDN</sequence>
<dbReference type="Proteomes" id="UP001241377">
    <property type="component" value="Unassembled WGS sequence"/>
</dbReference>
<gene>
    <name evidence="1" type="ORF">QFC19_003652</name>
</gene>
<reference evidence="1" key="1">
    <citation type="submission" date="2023-04" db="EMBL/GenBank/DDBJ databases">
        <title>Draft Genome sequencing of Naganishia species isolated from polar environments using Oxford Nanopore Technology.</title>
        <authorList>
            <person name="Leo P."/>
            <person name="Venkateswaran K."/>
        </authorList>
    </citation>
    <scope>NUCLEOTIDE SEQUENCE</scope>
    <source>
        <strain evidence="1">MNA-CCFEE 5261</strain>
    </source>
</reference>